<organism evidence="1 2">
    <name type="scientific">Flavobacterium johnsoniae</name>
    <name type="common">Cytophaga johnsonae</name>
    <dbReference type="NCBI Taxonomy" id="986"/>
    <lineage>
        <taxon>Bacteria</taxon>
        <taxon>Pseudomonadati</taxon>
        <taxon>Bacteroidota</taxon>
        <taxon>Flavobacteriia</taxon>
        <taxon>Flavobacteriales</taxon>
        <taxon>Flavobacteriaceae</taxon>
        <taxon>Flavobacterium</taxon>
    </lineage>
</organism>
<name>A0A1M5NPV8_FLAJO</name>
<proteinExistence type="predicted"/>
<dbReference type="Proteomes" id="UP000184112">
    <property type="component" value="Unassembled WGS sequence"/>
</dbReference>
<gene>
    <name evidence="1" type="ORF">SAMN05444388_10588</name>
</gene>
<dbReference type="RefSeq" id="WP_073409623.1">
    <property type="nucleotide sequence ID" value="NZ_FQWH01000005.1"/>
</dbReference>
<evidence type="ECO:0008006" key="3">
    <source>
        <dbReference type="Google" id="ProtNLM"/>
    </source>
</evidence>
<dbReference type="EMBL" id="FQWH01000005">
    <property type="protein sequence ID" value="SHG91586.1"/>
    <property type="molecule type" value="Genomic_DNA"/>
</dbReference>
<evidence type="ECO:0000313" key="2">
    <source>
        <dbReference type="Proteomes" id="UP000184112"/>
    </source>
</evidence>
<protein>
    <recommendedName>
        <fullName evidence="3">Dihydrolipoamide dehydrogenase</fullName>
    </recommendedName>
</protein>
<accession>A0A1M5NPV8</accession>
<dbReference type="PROSITE" id="PS51257">
    <property type="entry name" value="PROKAR_LIPOPROTEIN"/>
    <property type="match status" value="1"/>
</dbReference>
<evidence type="ECO:0000313" key="1">
    <source>
        <dbReference type="EMBL" id="SHG91586.1"/>
    </source>
</evidence>
<reference evidence="1 2" key="1">
    <citation type="submission" date="2016-11" db="EMBL/GenBank/DDBJ databases">
        <authorList>
            <person name="Jaros S."/>
            <person name="Januszkiewicz K."/>
            <person name="Wedrychowicz H."/>
        </authorList>
    </citation>
    <scope>NUCLEOTIDE SEQUENCE [LARGE SCALE GENOMIC DNA]</scope>
    <source>
        <strain evidence="1 2">DSM 6792</strain>
    </source>
</reference>
<dbReference type="AlphaFoldDB" id="A0A1M5NPV8"/>
<sequence>MKKILTLFAVVGLIAFTSCEGPEGPPGRDGKDALMPQAFEIETNFSFNPTDGYIISDSFSKYLGGDLYQDESVLVYRLEGTNSAGSDVWQLIPTTVFFSNNESITYDYNFSKQAFTIFVGGDNVGGRAAYINNQVFRFVIIPADFGASVNKSNYLEVMKALNLSESQVKNVDF</sequence>